<evidence type="ECO:0000313" key="2">
    <source>
        <dbReference type="EMBL" id="KAJ3037503.1"/>
    </source>
</evidence>
<sequence>VKTPSPTSDQKSIMHHFPKFTQAPWEKQVASLFSLRLLQRVTPMDRLDGVKCKCNVSFEFIQKVGQSVKFDVSKYLFDFV</sequence>
<dbReference type="GO" id="GO:0003688">
    <property type="term" value="F:DNA replication origin binding"/>
    <property type="evidence" value="ECO:0007669"/>
    <property type="project" value="TreeGrafter"/>
</dbReference>
<dbReference type="PANTHER" id="PTHR12705">
    <property type="entry name" value="ORIGIN RECOGNITION COMPLEX SUBUNIT 5"/>
    <property type="match status" value="1"/>
</dbReference>
<organism evidence="2 3">
    <name type="scientific">Rhizophlyctis rosea</name>
    <dbReference type="NCBI Taxonomy" id="64517"/>
    <lineage>
        <taxon>Eukaryota</taxon>
        <taxon>Fungi</taxon>
        <taxon>Fungi incertae sedis</taxon>
        <taxon>Chytridiomycota</taxon>
        <taxon>Chytridiomycota incertae sedis</taxon>
        <taxon>Chytridiomycetes</taxon>
        <taxon>Rhizophlyctidales</taxon>
        <taxon>Rhizophlyctidaceae</taxon>
        <taxon>Rhizophlyctis</taxon>
    </lineage>
</organism>
<dbReference type="GO" id="GO:0006270">
    <property type="term" value="P:DNA replication initiation"/>
    <property type="evidence" value="ECO:0007669"/>
    <property type="project" value="TreeGrafter"/>
</dbReference>
<dbReference type="Pfam" id="PF14630">
    <property type="entry name" value="ORC5_C"/>
    <property type="match status" value="1"/>
</dbReference>
<dbReference type="AlphaFoldDB" id="A0AAD5S3L3"/>
<comment type="caution">
    <text evidence="2">The sequence shown here is derived from an EMBL/GenBank/DDBJ whole genome shotgun (WGS) entry which is preliminary data.</text>
</comment>
<feature type="non-terminal residue" evidence="2">
    <location>
        <position position="1"/>
    </location>
</feature>
<dbReference type="PANTHER" id="PTHR12705:SF0">
    <property type="entry name" value="ORIGIN RECOGNITION COMPLEX SUBUNIT 5"/>
    <property type="match status" value="1"/>
</dbReference>
<gene>
    <name evidence="2" type="ORF">HK097_003494</name>
</gene>
<dbReference type="InterPro" id="IPR047088">
    <property type="entry name" value="ORC5_C"/>
</dbReference>
<dbReference type="InterPro" id="IPR020796">
    <property type="entry name" value="ORC5"/>
</dbReference>
<dbReference type="Proteomes" id="UP001212841">
    <property type="component" value="Unassembled WGS sequence"/>
</dbReference>
<dbReference type="EMBL" id="JADGJD010001823">
    <property type="protein sequence ID" value="KAJ3037503.1"/>
    <property type="molecule type" value="Genomic_DNA"/>
</dbReference>
<dbReference type="GO" id="GO:0005664">
    <property type="term" value="C:nuclear origin of replication recognition complex"/>
    <property type="evidence" value="ECO:0007669"/>
    <property type="project" value="TreeGrafter"/>
</dbReference>
<keyword evidence="3" id="KW-1185">Reference proteome</keyword>
<protein>
    <recommendedName>
        <fullName evidence="1">Origin recognition complex subunit 5 C-terminal domain-containing protein</fullName>
    </recommendedName>
</protein>
<accession>A0AAD5S3L3</accession>
<name>A0AAD5S3L3_9FUNG</name>
<proteinExistence type="predicted"/>
<evidence type="ECO:0000259" key="1">
    <source>
        <dbReference type="Pfam" id="PF14630"/>
    </source>
</evidence>
<feature type="domain" description="Origin recognition complex subunit 5 C-terminal" evidence="1">
    <location>
        <begin position="21"/>
        <end position="76"/>
    </location>
</feature>
<evidence type="ECO:0000313" key="3">
    <source>
        <dbReference type="Proteomes" id="UP001212841"/>
    </source>
</evidence>
<reference evidence="2" key="1">
    <citation type="submission" date="2020-05" db="EMBL/GenBank/DDBJ databases">
        <title>Phylogenomic resolution of chytrid fungi.</title>
        <authorList>
            <person name="Stajich J.E."/>
            <person name="Amses K."/>
            <person name="Simmons R."/>
            <person name="Seto K."/>
            <person name="Myers J."/>
            <person name="Bonds A."/>
            <person name="Quandt C.A."/>
            <person name="Barry K."/>
            <person name="Liu P."/>
            <person name="Grigoriev I."/>
            <person name="Longcore J.E."/>
            <person name="James T.Y."/>
        </authorList>
    </citation>
    <scope>NUCLEOTIDE SEQUENCE</scope>
    <source>
        <strain evidence="2">JEL0318</strain>
    </source>
</reference>